<organism evidence="2 3">
    <name type="scientific">Alishewanella longhuensis</name>
    <dbReference type="NCBI Taxonomy" id="1091037"/>
    <lineage>
        <taxon>Bacteria</taxon>
        <taxon>Pseudomonadati</taxon>
        <taxon>Pseudomonadota</taxon>
        <taxon>Gammaproteobacteria</taxon>
        <taxon>Alteromonadales</taxon>
        <taxon>Alteromonadaceae</taxon>
        <taxon>Alishewanella</taxon>
    </lineage>
</organism>
<gene>
    <name evidence="2" type="ORF">GCM10010919_32190</name>
</gene>
<evidence type="ECO:0008006" key="4">
    <source>
        <dbReference type="Google" id="ProtNLM"/>
    </source>
</evidence>
<keyword evidence="3" id="KW-1185">Reference proteome</keyword>
<dbReference type="EMBL" id="BNAO01000010">
    <property type="protein sequence ID" value="GHG76933.1"/>
    <property type="molecule type" value="Genomic_DNA"/>
</dbReference>
<evidence type="ECO:0000256" key="1">
    <source>
        <dbReference type="SAM" id="Coils"/>
    </source>
</evidence>
<keyword evidence="1" id="KW-0175">Coiled coil</keyword>
<sequence length="220" mass="25045">MTIQDRLVIRVKNAEHSVFMRSDFADIADYAQVGRGLRNLVKAGLLMKIGHGLYVRTRINRINGKLMPDNNRGALGVLLEALKRLGIEYQFDEVSQRYYDGKSTQVPANPIVIPKNPRVSRKIAIGRCVLANHQQPDTNKVAQSHTKLSKQDEQLEEQRLQALEELSRLDQELGLMTNELPPKFIPNMENYQVSLSYEGLSLKSSGEEKSIADLKRKYKR</sequence>
<protein>
    <recommendedName>
        <fullName evidence="4">S-adenosylhomocysteine hydrolase</fullName>
    </recommendedName>
</protein>
<dbReference type="Proteomes" id="UP000659697">
    <property type="component" value="Unassembled WGS sequence"/>
</dbReference>
<dbReference type="InterPro" id="IPR045738">
    <property type="entry name" value="DUF6088"/>
</dbReference>
<dbReference type="RefSeq" id="WP_229833612.1">
    <property type="nucleotide sequence ID" value="NZ_BNAO01000010.1"/>
</dbReference>
<name>A0ABQ3L214_9ALTE</name>
<feature type="coiled-coil region" evidence="1">
    <location>
        <begin position="145"/>
        <end position="172"/>
    </location>
</feature>
<evidence type="ECO:0000313" key="2">
    <source>
        <dbReference type="EMBL" id="GHG76933.1"/>
    </source>
</evidence>
<proteinExistence type="predicted"/>
<reference evidence="3" key="1">
    <citation type="journal article" date="2019" name="Int. J. Syst. Evol. Microbiol.">
        <title>The Global Catalogue of Microorganisms (GCM) 10K type strain sequencing project: providing services to taxonomists for standard genome sequencing and annotation.</title>
        <authorList>
            <consortium name="The Broad Institute Genomics Platform"/>
            <consortium name="The Broad Institute Genome Sequencing Center for Infectious Disease"/>
            <person name="Wu L."/>
            <person name="Ma J."/>
        </authorList>
    </citation>
    <scope>NUCLEOTIDE SEQUENCE [LARGE SCALE GENOMIC DNA]</scope>
    <source>
        <strain evidence="3">CGMCC 1.7003</strain>
    </source>
</reference>
<comment type="caution">
    <text evidence="2">The sequence shown here is derived from an EMBL/GenBank/DDBJ whole genome shotgun (WGS) entry which is preliminary data.</text>
</comment>
<dbReference type="Pfam" id="PF19570">
    <property type="entry name" value="DUF6088"/>
    <property type="match status" value="1"/>
</dbReference>
<evidence type="ECO:0000313" key="3">
    <source>
        <dbReference type="Proteomes" id="UP000659697"/>
    </source>
</evidence>
<accession>A0ABQ3L214</accession>